<evidence type="ECO:0000313" key="3">
    <source>
        <dbReference type="Proteomes" id="UP000033618"/>
    </source>
</evidence>
<gene>
    <name evidence="2" type="ORF">WM40_04430</name>
</gene>
<feature type="region of interest" description="Disordered" evidence="1">
    <location>
        <begin position="1"/>
        <end position="72"/>
    </location>
</feature>
<reference evidence="2 3" key="1">
    <citation type="submission" date="2015-03" db="EMBL/GenBank/DDBJ databases">
        <title>Draft Genome Sequence of Burkholderia andropogonis type strain ICMP2807, isolated from Sorghum bicolor.</title>
        <authorList>
            <person name="Lopes-Santos L."/>
            <person name="Castro D.B."/>
            <person name="Ottoboni L.M."/>
            <person name="Park D."/>
            <person name="Weirc B.S."/>
            <person name="Destefano S.A."/>
        </authorList>
    </citation>
    <scope>NUCLEOTIDE SEQUENCE [LARGE SCALE GENOMIC DNA]</scope>
    <source>
        <strain evidence="2 3">ICMP2807</strain>
    </source>
</reference>
<dbReference type="RefSeq" id="WP_046152259.1">
    <property type="nucleotide sequence ID" value="NZ_CADFGU010000005.1"/>
</dbReference>
<dbReference type="OrthoDB" id="8922929at2"/>
<feature type="region of interest" description="Disordered" evidence="1">
    <location>
        <begin position="115"/>
        <end position="137"/>
    </location>
</feature>
<evidence type="ECO:0000256" key="1">
    <source>
        <dbReference type="SAM" id="MobiDB-lite"/>
    </source>
</evidence>
<evidence type="ECO:0008006" key="4">
    <source>
        <dbReference type="Google" id="ProtNLM"/>
    </source>
</evidence>
<dbReference type="STRING" id="28092.WM40_04430"/>
<protein>
    <recommendedName>
        <fullName evidence="4">Awr type III effector family protein</fullName>
    </recommendedName>
</protein>
<dbReference type="EMBL" id="LAQU01000003">
    <property type="protein sequence ID" value="KKB64665.1"/>
    <property type="molecule type" value="Genomic_DNA"/>
</dbReference>
<comment type="caution">
    <text evidence="2">The sequence shown here is derived from an EMBL/GenBank/DDBJ whole genome shotgun (WGS) entry which is preliminary data.</text>
</comment>
<proteinExistence type="predicted"/>
<organism evidence="2 3">
    <name type="scientific">Robbsia andropogonis</name>
    <dbReference type="NCBI Taxonomy" id="28092"/>
    <lineage>
        <taxon>Bacteria</taxon>
        <taxon>Pseudomonadati</taxon>
        <taxon>Pseudomonadota</taxon>
        <taxon>Betaproteobacteria</taxon>
        <taxon>Burkholderiales</taxon>
        <taxon>Burkholderiaceae</taxon>
        <taxon>Robbsia</taxon>
    </lineage>
</organism>
<name>A0A0F5K404_9BURK</name>
<sequence>MMNTPATDGIAWPSGDSRDERLQTDNGRDDAAPSGPQTQMSARIATHGGVQFAPSHPPAHTSPASPPLLRPRTETTLGRLSSAMSRAKRKMTASRASTFLSRSIEINTALFHSARHGYPRDPADFKQGSVTDGDLRQGTDDTAAHVITRQRLQAQVHAQAILNVSPLDASPPTAATAHASAASFPATDITTTHRPSPDRKMDRLAKNAHAHAIQSEWVDGVSEKQKTRRAKSFALTLHPTRLVSALQHAIHPMRTEARESNVGNVASDNGVIGLYPVGPLPDRTPASAIGALRDAAAWRRWIENALPAQARAQTHNVPPGHAGAAAVQLPSLDQLRADRAATEHVHRALRGLGPAVSPAARESGVLVVQSLHRLGVMHAEQAVPILDAVCQLDFTQPDRMHADTPEAVHAWRLARNMARTAPGFDALMRLRGERRPRNALGDLVDVPPEHAHRREAQRMMLQVAAALEPDDASPMRAYESESRVTADGARAAYPGSVTGRIALESRLDPSPAAVIARHRAPAIGDPARPNVRQWRSAPLAWRSGAAALEMLRAQGDASRLHADAIGDFFAWQQGFRKDGPGSDYAFMRARLHKFTAKTIPRVAQSQTRNYLPRLFGKRRSPLSALVRFGTQGVPRKTFKAEHQAMRDGIDAAVAALPPSVRTEAADVLPTMTPDDALAVLTDWLHRAGPHASPAFQAALTHAQKLAHPGEVDAPPVPIGRAHRTAHSGVANGDARVTVNDVQMLTGDDPVSLARRTLQAVARALPSSSRLRLGDGNRIGVSTRGLSANVSTALGLAGIPIAPRLDLRASRQREAVVEIARNTQGVDVFVGTADTLSAHSGAGVLLGYDIDVGLARFRAGLTLQGVPYSDARQRPRGVMLRVARRVAGNGGSYSDARMLEKAEQIVSHLFDESLRLNGQLPLATVTSREDRTATPAPVAGTAHVIFPNGSTRTVLRRHRDAQAERDLAEGKDARGSWNRLARCFIDDPDISIGWMDGRNGQQKHGVSADAGPSFRLFGPASWMRLGVNAGLAYEYTSRRWLDGDEHSGRMQVTQHRVGRGHRLIGRLGGTIGGTSEAGDGSGAVSVGVVSLDAPSINVAFKDRSRQAKVQRVRENGRLVSRACLVDLEYTDAHAYCRAMQAQRPRWIAFYANQAPLGTSAAAAHEQATRRFVQHLADAMANRMPNQTYFHRWRLRRDKAEEIDGLSALATNALVEATIIEKATRRAPNGRLQRPGPPDPRLLAARAAHDAFQAEIDKIADDPESWIPVEEKGKERSRQARSPGVNFAVQWNTTTSAVGEREIFSEALSFATMERLDRTARRGRQARTHGG</sequence>
<feature type="compositionally biased region" description="Basic and acidic residues" evidence="1">
    <location>
        <begin position="16"/>
        <end position="31"/>
    </location>
</feature>
<evidence type="ECO:0000313" key="2">
    <source>
        <dbReference type="EMBL" id="KKB64665.1"/>
    </source>
</evidence>
<dbReference type="PATRIC" id="fig|28092.6.peg.1048"/>
<keyword evidence="3" id="KW-1185">Reference proteome</keyword>
<accession>A0A0F5K404</accession>
<dbReference type="Proteomes" id="UP000033618">
    <property type="component" value="Unassembled WGS sequence"/>
</dbReference>